<dbReference type="PANTHER" id="PTHR45947">
    <property type="entry name" value="SULFOQUINOVOSYL TRANSFERASE SQD2"/>
    <property type="match status" value="1"/>
</dbReference>
<dbReference type="Pfam" id="PF00534">
    <property type="entry name" value="Glycos_transf_1"/>
    <property type="match status" value="1"/>
</dbReference>
<dbReference type="Proteomes" id="UP000186551">
    <property type="component" value="Unassembled WGS sequence"/>
</dbReference>
<dbReference type="PANTHER" id="PTHR45947:SF13">
    <property type="entry name" value="TRANSFERASE"/>
    <property type="match status" value="1"/>
</dbReference>
<dbReference type="Pfam" id="PF13439">
    <property type="entry name" value="Glyco_transf_4"/>
    <property type="match status" value="1"/>
</dbReference>
<reference evidence="3 4" key="1">
    <citation type="submission" date="2016-03" db="EMBL/GenBank/DDBJ databases">
        <title>Genome sequence of Pontibacter sp. nov., of the family cytophagaceae, isolated from marine sediment of the Yellow Sea, China.</title>
        <authorList>
            <person name="Zhang G."/>
            <person name="Zhang R."/>
        </authorList>
    </citation>
    <scope>NUCLEOTIDE SEQUENCE [LARGE SCALE GENOMIC DNA]</scope>
    <source>
        <strain evidence="3 4">S10-8</strain>
    </source>
</reference>
<proteinExistence type="predicted"/>
<feature type="domain" description="Glycosyltransferase subfamily 4-like N-terminal" evidence="2">
    <location>
        <begin position="13"/>
        <end position="165"/>
    </location>
</feature>
<dbReference type="CDD" id="cd03801">
    <property type="entry name" value="GT4_PimA-like"/>
    <property type="match status" value="1"/>
</dbReference>
<evidence type="ECO:0000313" key="4">
    <source>
        <dbReference type="Proteomes" id="UP000186551"/>
    </source>
</evidence>
<organism evidence="3 4">
    <name type="scientific">Pontibacter flavimaris</name>
    <dbReference type="NCBI Taxonomy" id="1797110"/>
    <lineage>
        <taxon>Bacteria</taxon>
        <taxon>Pseudomonadati</taxon>
        <taxon>Bacteroidota</taxon>
        <taxon>Cytophagia</taxon>
        <taxon>Cytophagales</taxon>
        <taxon>Hymenobacteraceae</taxon>
        <taxon>Pontibacter</taxon>
    </lineage>
</organism>
<protein>
    <recommendedName>
        <fullName evidence="5">Glycosyltransferase family 1 protein</fullName>
    </recommendedName>
</protein>
<accession>A0A1Q5P9V0</accession>
<evidence type="ECO:0008006" key="5">
    <source>
        <dbReference type="Google" id="ProtNLM"/>
    </source>
</evidence>
<comment type="caution">
    <text evidence="3">The sequence shown here is derived from an EMBL/GenBank/DDBJ whole genome shotgun (WGS) entry which is preliminary data.</text>
</comment>
<dbReference type="RefSeq" id="WP_073853747.1">
    <property type="nucleotide sequence ID" value="NZ_LVWA01000010.1"/>
</dbReference>
<dbReference type="InterPro" id="IPR001296">
    <property type="entry name" value="Glyco_trans_1"/>
</dbReference>
<gene>
    <name evidence="3" type="ORF">A3841_03435</name>
</gene>
<dbReference type="InterPro" id="IPR028098">
    <property type="entry name" value="Glyco_trans_4-like_N"/>
</dbReference>
<dbReference type="Gene3D" id="3.40.50.2000">
    <property type="entry name" value="Glycogen Phosphorylase B"/>
    <property type="match status" value="2"/>
</dbReference>
<feature type="domain" description="Glycosyl transferase family 1" evidence="1">
    <location>
        <begin position="182"/>
        <end position="339"/>
    </location>
</feature>
<name>A0A1Q5P9V0_9BACT</name>
<keyword evidence="4" id="KW-1185">Reference proteome</keyword>
<sequence length="365" mass="40437">MRILHIASEKTWRGGEQQIAYLIEELQQQQVYNYVACRSGSAFEAYCKQHGIPHISLSFAKPLLPLSALRLKQYIKTNGVQLVHMHSSLAHTLGVLAHLAGARAGLILSRRVEFSIGTNPFSTFKYNYSGVKRILCVADNVRRAMVASIADGSKCVTVHSGIDLNIFSRYNRQNASFLRITYNIEEGYTLIGNVSALDKHKDYFTFLDTVYLLKQNGLKAKYFAIGSGSLEQEIKAYASKRGLQDDVIFTGFLNNVSEVLPELDLFLTTTLKEGLMNSVLNAFACRTPVVATSAGGIPEMVIDGVTGMLAPIKSPEVLAHKCLQVLQNPRLREQLIENASLKVLEFTKQQTAIKTLAVYKDVLSS</sequence>
<dbReference type="SUPFAM" id="SSF53756">
    <property type="entry name" value="UDP-Glycosyltransferase/glycogen phosphorylase"/>
    <property type="match status" value="1"/>
</dbReference>
<dbReference type="InterPro" id="IPR050194">
    <property type="entry name" value="Glycosyltransferase_grp1"/>
</dbReference>
<dbReference type="STRING" id="1797110.A3841_03435"/>
<dbReference type="GO" id="GO:0016757">
    <property type="term" value="F:glycosyltransferase activity"/>
    <property type="evidence" value="ECO:0007669"/>
    <property type="project" value="InterPro"/>
</dbReference>
<dbReference type="AlphaFoldDB" id="A0A1Q5P9V0"/>
<evidence type="ECO:0000259" key="1">
    <source>
        <dbReference type="Pfam" id="PF00534"/>
    </source>
</evidence>
<dbReference type="OrthoDB" id="9811239at2"/>
<evidence type="ECO:0000313" key="3">
    <source>
        <dbReference type="EMBL" id="OKL39015.1"/>
    </source>
</evidence>
<evidence type="ECO:0000259" key="2">
    <source>
        <dbReference type="Pfam" id="PF13439"/>
    </source>
</evidence>
<dbReference type="EMBL" id="LVWA01000010">
    <property type="protein sequence ID" value="OKL39015.1"/>
    <property type="molecule type" value="Genomic_DNA"/>
</dbReference>